<proteinExistence type="inferred from homology"/>
<evidence type="ECO:0000256" key="1">
    <source>
        <dbReference type="ARBA" id="ARBA00006484"/>
    </source>
</evidence>
<dbReference type="PROSITE" id="PS00061">
    <property type="entry name" value="ADH_SHORT"/>
    <property type="match status" value="1"/>
</dbReference>
<evidence type="ECO:0000256" key="3">
    <source>
        <dbReference type="ARBA" id="ARBA00023002"/>
    </source>
</evidence>
<dbReference type="InterPro" id="IPR036291">
    <property type="entry name" value="NAD(P)-bd_dom_sf"/>
</dbReference>
<evidence type="ECO:0000313" key="5">
    <source>
        <dbReference type="EMBL" id="CAK4024901.1"/>
    </source>
</evidence>
<dbReference type="InterPro" id="IPR002347">
    <property type="entry name" value="SDR_fam"/>
</dbReference>
<dbReference type="EMBL" id="CAVMBE010000030">
    <property type="protein sequence ID" value="CAK4024901.1"/>
    <property type="molecule type" value="Genomic_DNA"/>
</dbReference>
<sequence>MTPQVFFVTGSSTGFGNELVKRVLDEGDAVIATARQSSKLQFHNANKNNYLAVDCDVTDEASIENAFSKGLAHFGRIDVVVNNAGYGLVGAFESLTDAQIRHEFEVNFFGLVNVTRKALQVMRDLNKEPQGGRILQISSIAGHVGLPMTSMYCASKWAVEGFTESVRNEILDEWNIHFTLIEPGSFQTDWLGRSIVMADEHPAYPHLPARQVWADMRGKEPGDTVKAAKAFWDIAKLEKPPLRILLGSDAVAFMQKKLKVYGEWVEEWGPFAKAMDRQKTDQKAGNPLDWKMI</sequence>
<reference evidence="5" key="1">
    <citation type="submission" date="2023-11" db="EMBL/GenBank/DDBJ databases">
        <authorList>
            <person name="Alioto T."/>
            <person name="Alioto T."/>
            <person name="Gomez Garrido J."/>
        </authorList>
    </citation>
    <scope>NUCLEOTIDE SEQUENCE</scope>
</reference>
<dbReference type="Pfam" id="PF00106">
    <property type="entry name" value="adh_short"/>
    <property type="match status" value="1"/>
</dbReference>
<name>A0AAI9EB44_9PEZI</name>
<dbReference type="PRINTS" id="PR00080">
    <property type="entry name" value="SDRFAMILY"/>
</dbReference>
<keyword evidence="6" id="KW-1185">Reference proteome</keyword>
<organism evidence="5 6">
    <name type="scientific">Lecanosticta acicola</name>
    <dbReference type="NCBI Taxonomy" id="111012"/>
    <lineage>
        <taxon>Eukaryota</taxon>
        <taxon>Fungi</taxon>
        <taxon>Dikarya</taxon>
        <taxon>Ascomycota</taxon>
        <taxon>Pezizomycotina</taxon>
        <taxon>Dothideomycetes</taxon>
        <taxon>Dothideomycetidae</taxon>
        <taxon>Mycosphaerellales</taxon>
        <taxon>Mycosphaerellaceae</taxon>
        <taxon>Lecanosticta</taxon>
    </lineage>
</organism>
<dbReference type="CDD" id="cd05374">
    <property type="entry name" value="17beta-HSD-like_SDR_c"/>
    <property type="match status" value="1"/>
</dbReference>
<dbReference type="GO" id="GO:0016491">
    <property type="term" value="F:oxidoreductase activity"/>
    <property type="evidence" value="ECO:0007669"/>
    <property type="project" value="UniProtKB-KW"/>
</dbReference>
<keyword evidence="2" id="KW-0521">NADP</keyword>
<dbReference type="Gene3D" id="3.40.50.720">
    <property type="entry name" value="NAD(P)-binding Rossmann-like Domain"/>
    <property type="match status" value="1"/>
</dbReference>
<accession>A0AAI9EB44</accession>
<dbReference type="Proteomes" id="UP001296104">
    <property type="component" value="Unassembled WGS sequence"/>
</dbReference>
<dbReference type="PRINTS" id="PR00081">
    <property type="entry name" value="GDHRDH"/>
</dbReference>
<dbReference type="InterPro" id="IPR051911">
    <property type="entry name" value="SDR_oxidoreductase"/>
</dbReference>
<evidence type="ECO:0000256" key="2">
    <source>
        <dbReference type="ARBA" id="ARBA00022857"/>
    </source>
</evidence>
<evidence type="ECO:0000313" key="6">
    <source>
        <dbReference type="Proteomes" id="UP001296104"/>
    </source>
</evidence>
<evidence type="ECO:0000256" key="4">
    <source>
        <dbReference type="RuleBase" id="RU000363"/>
    </source>
</evidence>
<keyword evidence="3" id="KW-0560">Oxidoreductase</keyword>
<comment type="caution">
    <text evidence="5">The sequence shown here is derived from an EMBL/GenBank/DDBJ whole genome shotgun (WGS) entry which is preliminary data.</text>
</comment>
<dbReference type="PANTHER" id="PTHR43976:SF16">
    <property type="entry name" value="SHORT-CHAIN DEHYDROGENASE_REDUCTASE FAMILY PROTEIN"/>
    <property type="match status" value="1"/>
</dbReference>
<dbReference type="SUPFAM" id="SSF51735">
    <property type="entry name" value="NAD(P)-binding Rossmann-fold domains"/>
    <property type="match status" value="1"/>
</dbReference>
<protein>
    <submittedName>
        <fullName evidence="5">Uncharacterized oxidoreductase -like</fullName>
    </submittedName>
</protein>
<gene>
    <name evidence="5" type="ORF">LECACI_7A004941</name>
</gene>
<comment type="similarity">
    <text evidence="1 4">Belongs to the short-chain dehydrogenases/reductases (SDR) family.</text>
</comment>
<dbReference type="PANTHER" id="PTHR43976">
    <property type="entry name" value="SHORT CHAIN DEHYDROGENASE"/>
    <property type="match status" value="1"/>
</dbReference>
<dbReference type="InterPro" id="IPR020904">
    <property type="entry name" value="Sc_DH/Rdtase_CS"/>
</dbReference>
<dbReference type="AlphaFoldDB" id="A0AAI9EB44"/>